<dbReference type="InterPro" id="IPR000008">
    <property type="entry name" value="C2_dom"/>
</dbReference>
<organism evidence="2 3">
    <name type="scientific">Racocetra fulgida</name>
    <dbReference type="NCBI Taxonomy" id="60492"/>
    <lineage>
        <taxon>Eukaryota</taxon>
        <taxon>Fungi</taxon>
        <taxon>Fungi incertae sedis</taxon>
        <taxon>Mucoromycota</taxon>
        <taxon>Glomeromycotina</taxon>
        <taxon>Glomeromycetes</taxon>
        <taxon>Diversisporales</taxon>
        <taxon>Gigasporaceae</taxon>
        <taxon>Racocetra</taxon>
    </lineage>
</organism>
<dbReference type="InterPro" id="IPR052455">
    <property type="entry name" value="Tricalbin_domain"/>
</dbReference>
<proteinExistence type="predicted"/>
<accession>A0A9N8VPW8</accession>
<evidence type="ECO:0000313" key="2">
    <source>
        <dbReference type="EMBL" id="CAG8462401.1"/>
    </source>
</evidence>
<dbReference type="SUPFAM" id="SSF49562">
    <property type="entry name" value="C2 domain (Calcium/lipid-binding domain, CaLB)"/>
    <property type="match status" value="3"/>
</dbReference>
<evidence type="ECO:0000313" key="3">
    <source>
        <dbReference type="Proteomes" id="UP000789396"/>
    </source>
</evidence>
<dbReference type="Pfam" id="PF00168">
    <property type="entry name" value="C2"/>
    <property type="match status" value="3"/>
</dbReference>
<dbReference type="PANTHER" id="PTHR46980">
    <property type="entry name" value="TRICALBIN-1-RELATED"/>
    <property type="match status" value="1"/>
</dbReference>
<feature type="domain" description="C2" evidence="1">
    <location>
        <begin position="898"/>
        <end position="1021"/>
    </location>
</feature>
<dbReference type="Gene3D" id="2.60.40.150">
    <property type="entry name" value="C2 domain"/>
    <property type="match status" value="3"/>
</dbReference>
<dbReference type="EMBL" id="CAJVPZ010000360">
    <property type="protein sequence ID" value="CAG8462401.1"/>
    <property type="molecule type" value="Genomic_DNA"/>
</dbReference>
<dbReference type="SUPFAM" id="SSF50370">
    <property type="entry name" value="Ricin B-like lectins"/>
    <property type="match status" value="1"/>
</dbReference>
<gene>
    <name evidence="2" type="ORF">RFULGI_LOCUS741</name>
</gene>
<dbReference type="InterPro" id="IPR035992">
    <property type="entry name" value="Ricin_B-like_lectins"/>
</dbReference>
<dbReference type="InterPro" id="IPR035892">
    <property type="entry name" value="C2_domain_sf"/>
</dbReference>
<protein>
    <submittedName>
        <fullName evidence="2">6009_t:CDS:1</fullName>
    </submittedName>
</protein>
<dbReference type="SMART" id="SM00239">
    <property type="entry name" value="C2"/>
    <property type="match status" value="3"/>
</dbReference>
<dbReference type="Proteomes" id="UP000789396">
    <property type="component" value="Unassembled WGS sequence"/>
</dbReference>
<feature type="domain" description="C2" evidence="1">
    <location>
        <begin position="96"/>
        <end position="212"/>
    </location>
</feature>
<evidence type="ECO:0000259" key="1">
    <source>
        <dbReference type="PROSITE" id="PS50004"/>
    </source>
</evidence>
<keyword evidence="3" id="KW-1185">Reference proteome</keyword>
<dbReference type="PROSITE" id="PS50231">
    <property type="entry name" value="RICIN_B_LECTIN"/>
    <property type="match status" value="1"/>
</dbReference>
<dbReference type="PANTHER" id="PTHR46980:SF2">
    <property type="entry name" value="TRICALBIN-1-RELATED"/>
    <property type="match status" value="1"/>
</dbReference>
<sequence>MTCQFPKGDFYIKSAASPSTSISSIKNLVVDVKDGTKAIVAQQKSNDEGYQLWYYKNGQIINKFSASCLEAESAYLYLQSLIVDVGSRIHLKSPIQTSNQRWIISNDGHIALQNKPRFVIEVKATNVKDGSYVALADTGSKTYKNIIAQTKVVDSNLNPVWNEVHYLPVKHIGEKFMLEVMDFNTFIKDRPLGNCHLEITDELVREVSSDVYEGQIHYKVKFFPLEPLPKPTSDFFTNIKKKPFDHSTFCVLVTLQAPNGGFPPSVALANLFGHDSHESLSKLYFKLYKSQCREEHILKTNPTDYRSDWGGVYERAEIYISKAVNDLEIEETVVATGRKAVYLNTNRLTRETISITHIKRLLKCQKSTGEYQVNDDLAKSLGYENLNKLRIAFNEYKDKKSKSSKISQVSFQIWMTMLMLYFYRYIAIDQRKEWFPTYEKSYRWIWNYLKGNESLEQECFNIVKSFVKESYDVMDDVLESDCTFECEIAEMIDSIKYPQKWRGIVQKPYGIARIEIICAKNLKQADSWSGSSASDPFVRISNIVTMFYIPVYDVNEKVNLQVLDYNAFFKDTLLGFYILDFKSIIKELPNGSLEGKQLKMDANLTYKGVNRGQLSFIAEFFSLPDLELDLEVISTSSISIRHLYLLMTYQSQYGCFELTDALARLFNYGSKEELATAFSDYVQKDGAVRSLDHQIWGTVFVTSFLKVLLWKKTDAEVEERLYNYSNKFVIQRFKVTQWIDENQQISLGVLVDIRIVRQFISYQHESGCFELTPQLAEALGFSSVDEAKKHIETHFSSYSPRTAQFDANVWSTAILIWFIRYVLVDYRNEWAGIYQKAYDWLCQQVKDQEVRDELLEAARIFVVKRFEVEQDAIEEDESFKDSLEAKDRYHDREVSEIVDEEPHDFMIPSNDVVGIIRICVKSAQDLKKSDSWFTFSDPDPYVRIMNAAGTKIVRTCVSHGTANPKWDEIHFVSVHGSGEKISFEIFDENLFISDKPLGTYVLDTNTLMKNEDHTKPINEWFPLKIGNKPVKGHLNLEVRFIPTAFTEGVDFEFTRESIKLNHIYMLISWRKANGSFEFTDKLARFFNYKSVDELKEALCWKHYNEWKQIISNSDEWIIKEINDINTEDRLYDLCRTFIIERFKIKTFEKEQVEIISPDNDGCVALNEKIADYYGFKSVDEFLQHLQKYFNAELAVDYRQEWITNYEKSSNWLTRQYNGDIALENEIMDCAKKFIVSRYEVDNEAIEADNGFISIIKNRDAVIKVEREREAKKEPVMKKSKEGLKELEEFEKLEESEKSKKVEESRKLKKVEEFNKSMEPKENKEHTVGSYTWVIRNTTTISDRNITDLKVRFESNKEETDRDKEETTSQVLKDIISTKEELKDIVKDQINEALKDPIDKFNKVTEFIENFIKDSAEESTKEALKDIGNI</sequence>
<dbReference type="PROSITE" id="PS50004">
    <property type="entry name" value="C2"/>
    <property type="match status" value="2"/>
</dbReference>
<name>A0A9N8VPW8_9GLOM</name>
<dbReference type="OrthoDB" id="9895617at2759"/>
<comment type="caution">
    <text evidence="2">The sequence shown here is derived from an EMBL/GenBank/DDBJ whole genome shotgun (WGS) entry which is preliminary data.</text>
</comment>
<reference evidence="2" key="1">
    <citation type="submission" date="2021-06" db="EMBL/GenBank/DDBJ databases">
        <authorList>
            <person name="Kallberg Y."/>
            <person name="Tangrot J."/>
            <person name="Rosling A."/>
        </authorList>
    </citation>
    <scope>NUCLEOTIDE SEQUENCE</scope>
    <source>
        <strain evidence="2">IN212</strain>
    </source>
</reference>